<comment type="similarity">
    <text evidence="1 2">Belongs to the OprB family.</text>
</comment>
<dbReference type="Proteomes" id="UP000236220">
    <property type="component" value="Unassembled WGS sequence"/>
</dbReference>
<organism evidence="3 4">
    <name type="scientific">Solilutibacter silvestris</name>
    <dbReference type="NCBI Taxonomy" id="1645665"/>
    <lineage>
        <taxon>Bacteria</taxon>
        <taxon>Pseudomonadati</taxon>
        <taxon>Pseudomonadota</taxon>
        <taxon>Gammaproteobacteria</taxon>
        <taxon>Lysobacterales</taxon>
        <taxon>Lysobacteraceae</taxon>
        <taxon>Solilutibacter</taxon>
    </lineage>
</organism>
<dbReference type="AlphaFoldDB" id="A0A2K1PYP6"/>
<sequence length="439" mass="47991">MRTPWLLAMLVSTSAMAQQADGTAAQDERFSVHGQATYVWQRKSGFAAAYSGDHSLLATRENSYTFSGTLFLGAKLWQGGELYFNPEIVQGRPISNVSGLGGPTNGEMQKTSGPRLTLYAARGFFRQRFDLGGADQQVVSAANQLATTVKSRRLVVTIGNLAVNDIFDRNDYAGDPRGQFLDWSLLTHAAWDFPADARGYTWGGAVEWYHDAWALRAGRFEQPKWPNQLPLDAQLFRHFGDQVEIEHDHAISGQPGKVLLLGFRGRAVMARYSDALALADASGGAPSLDAVRTREHDKTGVGIDVQQAITGDAGAFVRAMHADGRTETYAFSEVDRSLSAGLSLKGARWGRPDDALGVALAVNALSPPHRDYLARGGLGFFLGDGALDYRNERIIETYYALQVAKSTHLSLDWQHIDNPGYNHARGPVHVLSARLHAEF</sequence>
<name>A0A2K1PYP6_9GAMM</name>
<evidence type="ECO:0000313" key="4">
    <source>
        <dbReference type="Proteomes" id="UP000236220"/>
    </source>
</evidence>
<proteinExistence type="inferred from homology"/>
<dbReference type="EMBL" id="NPZB01000002">
    <property type="protein sequence ID" value="PNS07903.1"/>
    <property type="molecule type" value="Genomic_DNA"/>
</dbReference>
<reference evidence="3 4" key="1">
    <citation type="submission" date="2017-08" db="EMBL/GenBank/DDBJ databases">
        <title>Lysobacter sylvestris genome.</title>
        <authorList>
            <person name="Zhang D.-C."/>
            <person name="Albuquerque L."/>
            <person name="Franca L."/>
            <person name="Froufe H.J.C."/>
            <person name="Barroso C."/>
            <person name="Egas C."/>
            <person name="Da Costa M."/>
            <person name="Margesin R."/>
        </authorList>
    </citation>
    <scope>NUCLEOTIDE SEQUENCE [LARGE SCALE GENOMIC DNA]</scope>
    <source>
        <strain evidence="3 4">AM20-91</strain>
    </source>
</reference>
<evidence type="ECO:0000256" key="1">
    <source>
        <dbReference type="ARBA" id="ARBA00008769"/>
    </source>
</evidence>
<dbReference type="GO" id="GO:0008643">
    <property type="term" value="P:carbohydrate transport"/>
    <property type="evidence" value="ECO:0007669"/>
    <property type="project" value="InterPro"/>
</dbReference>
<protein>
    <submittedName>
        <fullName evidence="3">Carbohydrate-selective porin, OprB family</fullName>
    </submittedName>
</protein>
<dbReference type="InterPro" id="IPR038673">
    <property type="entry name" value="OprB_sf"/>
</dbReference>
<comment type="caution">
    <text evidence="3">The sequence shown here is derived from an EMBL/GenBank/DDBJ whole genome shotgun (WGS) entry which is preliminary data.</text>
</comment>
<evidence type="ECO:0000313" key="3">
    <source>
        <dbReference type="EMBL" id="PNS07903.1"/>
    </source>
</evidence>
<keyword evidence="4" id="KW-1185">Reference proteome</keyword>
<feature type="chain" id="PRO_5014209358" evidence="2">
    <location>
        <begin position="18"/>
        <end position="439"/>
    </location>
</feature>
<gene>
    <name evidence="3" type="ORF">Lysil_2079</name>
</gene>
<evidence type="ECO:0000256" key="2">
    <source>
        <dbReference type="RuleBase" id="RU363072"/>
    </source>
</evidence>
<dbReference type="Pfam" id="PF04966">
    <property type="entry name" value="OprB"/>
    <property type="match status" value="1"/>
</dbReference>
<feature type="signal peptide" evidence="2">
    <location>
        <begin position="1"/>
        <end position="17"/>
    </location>
</feature>
<keyword evidence="2" id="KW-0732">Signal</keyword>
<dbReference type="GO" id="GO:0015288">
    <property type="term" value="F:porin activity"/>
    <property type="evidence" value="ECO:0007669"/>
    <property type="project" value="InterPro"/>
</dbReference>
<dbReference type="GO" id="GO:0016020">
    <property type="term" value="C:membrane"/>
    <property type="evidence" value="ECO:0007669"/>
    <property type="project" value="InterPro"/>
</dbReference>
<accession>A0A2K1PYP6</accession>
<dbReference type="Gene3D" id="2.40.160.180">
    <property type="entry name" value="Carbohydrate-selective porin OprB"/>
    <property type="match status" value="1"/>
</dbReference>
<dbReference type="InterPro" id="IPR007049">
    <property type="entry name" value="Carb-sel_porin_OprB"/>
</dbReference>